<feature type="compositionally biased region" description="Low complexity" evidence="3">
    <location>
        <begin position="188"/>
        <end position="203"/>
    </location>
</feature>
<dbReference type="EMBL" id="BLZA01000019">
    <property type="protein sequence ID" value="GHJ86934.1"/>
    <property type="molecule type" value="Genomic_DNA"/>
</dbReference>
<dbReference type="GO" id="GO:0003676">
    <property type="term" value="F:nucleic acid binding"/>
    <property type="evidence" value="ECO:0007669"/>
    <property type="project" value="InterPro"/>
</dbReference>
<dbReference type="GO" id="GO:0005737">
    <property type="term" value="C:cytoplasm"/>
    <property type="evidence" value="ECO:0007669"/>
    <property type="project" value="TreeGrafter"/>
</dbReference>
<proteinExistence type="predicted"/>
<dbReference type="Proteomes" id="UP000620104">
    <property type="component" value="Unassembled WGS sequence"/>
</dbReference>
<accession>A0A8H3YEW6</accession>
<organism evidence="5 6">
    <name type="scientific">Naganishia liquefaciens</name>
    <dbReference type="NCBI Taxonomy" id="104408"/>
    <lineage>
        <taxon>Eukaryota</taxon>
        <taxon>Fungi</taxon>
        <taxon>Dikarya</taxon>
        <taxon>Basidiomycota</taxon>
        <taxon>Agaricomycotina</taxon>
        <taxon>Tremellomycetes</taxon>
        <taxon>Filobasidiales</taxon>
        <taxon>Filobasidiaceae</taxon>
        <taxon>Naganishia</taxon>
    </lineage>
</organism>
<protein>
    <recommendedName>
        <fullName evidence="4">3'-5' exonuclease domain-containing protein</fullName>
    </recommendedName>
</protein>
<feature type="compositionally biased region" description="Low complexity" evidence="3">
    <location>
        <begin position="213"/>
        <end position="248"/>
    </location>
</feature>
<keyword evidence="1" id="KW-0540">Nuclease</keyword>
<feature type="compositionally biased region" description="Basic and acidic residues" evidence="3">
    <location>
        <begin position="338"/>
        <end position="347"/>
    </location>
</feature>
<evidence type="ECO:0000256" key="3">
    <source>
        <dbReference type="SAM" id="MobiDB-lite"/>
    </source>
</evidence>
<dbReference type="InterPro" id="IPR012337">
    <property type="entry name" value="RNaseH-like_sf"/>
</dbReference>
<feature type="domain" description="3'-5' exonuclease" evidence="4">
    <location>
        <begin position="430"/>
        <end position="606"/>
    </location>
</feature>
<dbReference type="InterPro" id="IPR036397">
    <property type="entry name" value="RNaseH_sf"/>
</dbReference>
<sequence>MLPRISASRVLPRMALKPRLIAKPHDNATSLNWGSNVTVTQKAVYSSSSNLDDLKVLGIRTWKGKAVFAKPAPARPNPPAKPSGTVDDLADQLIDLTVSPSPDKTRKDLSRPRGIPHFASPSARTAFSPAKKTGKREVASKPIHPFFQQRTLDGGSSKTEQEQPAKEVTVHGKSQPVKQPNSAFNPFLSPLGSATLSSASAESTPVRPPPASQRPRLAPASSSSSAGSPSSASSSFGSIASRSRSSSPTKPPIRSPVIVDGSPRISPLRIILPTVKPRSPTTVQHTFKPTVKPPDTRAASGPPPKVNPQKPDNQSPWKWTKWGWTQERPKSPICDSRGPARPDKTSAAKEATLSGVEPLVASMQNMGLENAAVEGDSGRAEARSAAVIRSTVKPSAKTASVSHLPTVPLRPFSHKTYHIGHPLINKPPTLAYTADPNEANELLCMIQGEAIAFDMEWPFTRGRYPVVGKTALIQVGDDKLVILIHLSMMRTFPAKLREMLEDPKIFKLGVNVIGDAHKLAKENSVYTQGILDLSDIARSVDAENCRAWGKIALAKLCAQYLGFELRKGAVRTSNWAKKLDQKQMDYAADDVYSTIMIYNSLMHIGKQRGITVEHAALSTNLTSEMCPTAPAVLKDSTGVKTNIAKVAKGLAPSKMRALEYFNMGQSVEEIGKSMRTAANPLKPNTIRGYLLDIVTSNVPLEYDKQRMYDILSEDVHPVNFQRNKAFLAKLLKQLGKQIPRSPPASKSKDLVSSDVEFSQEEP</sequence>
<dbReference type="Gene3D" id="3.30.420.10">
    <property type="entry name" value="Ribonuclease H-like superfamily/Ribonuclease H"/>
    <property type="match status" value="1"/>
</dbReference>
<dbReference type="GO" id="GO:0006139">
    <property type="term" value="P:nucleobase-containing compound metabolic process"/>
    <property type="evidence" value="ECO:0007669"/>
    <property type="project" value="InterPro"/>
</dbReference>
<feature type="compositionally biased region" description="Basic and acidic residues" evidence="3">
    <location>
        <begin position="159"/>
        <end position="170"/>
    </location>
</feature>
<dbReference type="GO" id="GO:0008408">
    <property type="term" value="F:3'-5' exonuclease activity"/>
    <property type="evidence" value="ECO:0007669"/>
    <property type="project" value="InterPro"/>
</dbReference>
<dbReference type="GO" id="GO:0005634">
    <property type="term" value="C:nucleus"/>
    <property type="evidence" value="ECO:0007669"/>
    <property type="project" value="TreeGrafter"/>
</dbReference>
<feature type="compositionally biased region" description="Polar residues" evidence="3">
    <location>
        <begin position="148"/>
        <end position="158"/>
    </location>
</feature>
<dbReference type="SMART" id="SM00474">
    <property type="entry name" value="35EXOc"/>
    <property type="match status" value="1"/>
</dbReference>
<evidence type="ECO:0000313" key="6">
    <source>
        <dbReference type="Proteomes" id="UP000620104"/>
    </source>
</evidence>
<reference evidence="5" key="1">
    <citation type="submission" date="2020-07" db="EMBL/GenBank/DDBJ databases">
        <title>Draft Genome Sequence of a Deep-Sea Yeast, Naganishia (Cryptococcus) liquefaciens strain N6.</title>
        <authorList>
            <person name="Han Y.W."/>
            <person name="Kajitani R."/>
            <person name="Morimoto H."/>
            <person name="Parhat M."/>
            <person name="Tsubouchi H."/>
            <person name="Bakenova O."/>
            <person name="Ogata M."/>
            <person name="Argunhan B."/>
            <person name="Aoki R."/>
            <person name="Kajiwara S."/>
            <person name="Itoh T."/>
            <person name="Iwasaki H."/>
        </authorList>
    </citation>
    <scope>NUCLEOTIDE SEQUENCE</scope>
    <source>
        <strain evidence="5">N6</strain>
    </source>
</reference>
<keyword evidence="2" id="KW-0378">Hydrolase</keyword>
<evidence type="ECO:0000256" key="2">
    <source>
        <dbReference type="ARBA" id="ARBA00022801"/>
    </source>
</evidence>
<keyword evidence="6" id="KW-1185">Reference proteome</keyword>
<evidence type="ECO:0000259" key="4">
    <source>
        <dbReference type="SMART" id="SM00474"/>
    </source>
</evidence>
<dbReference type="InterPro" id="IPR002562">
    <property type="entry name" value="3'-5'_exonuclease_dom"/>
</dbReference>
<name>A0A8H3YEW6_9TREE</name>
<gene>
    <name evidence="5" type="ORF">NliqN6_3336</name>
</gene>
<dbReference type="InterPro" id="IPR051132">
    <property type="entry name" value="3-5_Exonuclease_domain"/>
</dbReference>
<dbReference type="OrthoDB" id="1920326at2759"/>
<feature type="region of interest" description="Disordered" evidence="3">
    <location>
        <begin position="738"/>
        <end position="762"/>
    </location>
</feature>
<dbReference type="PANTHER" id="PTHR13620:SF104">
    <property type="entry name" value="EXONUCLEASE 3'-5' DOMAIN-CONTAINING PROTEIN 2"/>
    <property type="match status" value="1"/>
</dbReference>
<dbReference type="Pfam" id="PF01612">
    <property type="entry name" value="DNA_pol_A_exo1"/>
    <property type="match status" value="1"/>
</dbReference>
<dbReference type="CDD" id="cd06141">
    <property type="entry name" value="WRN_exo"/>
    <property type="match status" value="1"/>
</dbReference>
<dbReference type="PANTHER" id="PTHR13620">
    <property type="entry name" value="3-5 EXONUCLEASE"/>
    <property type="match status" value="1"/>
</dbReference>
<comment type="caution">
    <text evidence="5">The sequence shown here is derived from an EMBL/GenBank/DDBJ whole genome shotgun (WGS) entry which is preliminary data.</text>
</comment>
<evidence type="ECO:0000313" key="5">
    <source>
        <dbReference type="EMBL" id="GHJ86934.1"/>
    </source>
</evidence>
<dbReference type="AlphaFoldDB" id="A0A8H3YEW6"/>
<dbReference type="SUPFAM" id="SSF53098">
    <property type="entry name" value="Ribonuclease H-like"/>
    <property type="match status" value="1"/>
</dbReference>
<feature type="region of interest" description="Disordered" evidence="3">
    <location>
        <begin position="96"/>
        <end position="350"/>
    </location>
</feature>
<evidence type="ECO:0000256" key="1">
    <source>
        <dbReference type="ARBA" id="ARBA00022722"/>
    </source>
</evidence>